<keyword evidence="1" id="KW-1133">Transmembrane helix</keyword>
<dbReference type="InterPro" id="IPR050640">
    <property type="entry name" value="Bact_2-comp_sensor_kinase"/>
</dbReference>
<dbReference type="Pfam" id="PF06580">
    <property type="entry name" value="His_kinase"/>
    <property type="match status" value="1"/>
</dbReference>
<evidence type="ECO:0000313" key="3">
    <source>
        <dbReference type="EMBL" id="MBB5623557.1"/>
    </source>
</evidence>
<name>A0A7W9DLR7_9SPHI</name>
<feature type="transmembrane region" description="Helical" evidence="1">
    <location>
        <begin position="41"/>
        <end position="60"/>
    </location>
</feature>
<feature type="domain" description="Signal transduction histidine kinase internal region" evidence="2">
    <location>
        <begin position="156"/>
        <end position="233"/>
    </location>
</feature>
<dbReference type="GO" id="GO:0016020">
    <property type="term" value="C:membrane"/>
    <property type="evidence" value="ECO:0007669"/>
    <property type="project" value="InterPro"/>
</dbReference>
<evidence type="ECO:0000259" key="2">
    <source>
        <dbReference type="Pfam" id="PF06580"/>
    </source>
</evidence>
<keyword evidence="1" id="KW-0812">Transmembrane</keyword>
<evidence type="ECO:0000313" key="4">
    <source>
        <dbReference type="Proteomes" id="UP000537718"/>
    </source>
</evidence>
<proteinExistence type="predicted"/>
<evidence type="ECO:0000256" key="1">
    <source>
        <dbReference type="SAM" id="Phobius"/>
    </source>
</evidence>
<dbReference type="Gene3D" id="3.30.565.10">
    <property type="entry name" value="Histidine kinase-like ATPase, C-terminal domain"/>
    <property type="match status" value="1"/>
</dbReference>
<dbReference type="PANTHER" id="PTHR34220:SF7">
    <property type="entry name" value="SENSOR HISTIDINE KINASE YPDA"/>
    <property type="match status" value="1"/>
</dbReference>
<keyword evidence="3" id="KW-0418">Kinase</keyword>
<dbReference type="GO" id="GO:0000155">
    <property type="term" value="F:phosphorelay sensor kinase activity"/>
    <property type="evidence" value="ECO:0007669"/>
    <property type="project" value="InterPro"/>
</dbReference>
<dbReference type="InterPro" id="IPR036890">
    <property type="entry name" value="HATPase_C_sf"/>
</dbReference>
<dbReference type="SUPFAM" id="SSF55874">
    <property type="entry name" value="ATPase domain of HSP90 chaperone/DNA topoisomerase II/histidine kinase"/>
    <property type="match status" value="1"/>
</dbReference>
<dbReference type="RefSeq" id="WP_183869648.1">
    <property type="nucleotide sequence ID" value="NZ_JACHCF010000013.1"/>
</dbReference>
<sequence>MFKSYQLKWFFILSGILAISTQLLRKEISREIAYWEYFNYALQNYGVILIAWLPYGYFFNHKFPWLKNYTKNLLSIVVSILFALGLAYVFSLVLPPDRLNDKAVGFSNLSDFKIHFVSSFFLGLVCYVVFYSIYTNAALQQTKLENEILEQAHLRAQLISLQQQISPHFLFNSLSTLKTIAPDWPTKNYIIQLASVYRYVLNFNEHHLTPLSDEINFIRSYLYIMNERFEDSLKIVINIKEEYLKLLIPSLSLQLLVENAIKHNTISAEKPLELTIITDDSPALTVVNNFQPKKVPAEGTGTGLKNIRERYKLLANQAIKILNEDGKFSVTIPLLQK</sequence>
<dbReference type="AlphaFoldDB" id="A0A7W9DLR7"/>
<gene>
    <name evidence="3" type="ORF">HDE69_004643</name>
</gene>
<dbReference type="PANTHER" id="PTHR34220">
    <property type="entry name" value="SENSOR HISTIDINE KINASE YPDA"/>
    <property type="match status" value="1"/>
</dbReference>
<dbReference type="EMBL" id="JACHCF010000013">
    <property type="protein sequence ID" value="MBB5623557.1"/>
    <property type="molecule type" value="Genomic_DNA"/>
</dbReference>
<accession>A0A7W9DLR7</accession>
<dbReference type="InterPro" id="IPR010559">
    <property type="entry name" value="Sig_transdc_His_kin_internal"/>
</dbReference>
<feature type="transmembrane region" description="Helical" evidence="1">
    <location>
        <begin position="114"/>
        <end position="134"/>
    </location>
</feature>
<protein>
    <submittedName>
        <fullName evidence="3">Sensor histidine kinase YesM</fullName>
    </submittedName>
</protein>
<organism evidence="3 4">
    <name type="scientific">Pedobacter cryoconitis</name>
    <dbReference type="NCBI Taxonomy" id="188932"/>
    <lineage>
        <taxon>Bacteria</taxon>
        <taxon>Pseudomonadati</taxon>
        <taxon>Bacteroidota</taxon>
        <taxon>Sphingobacteriia</taxon>
        <taxon>Sphingobacteriales</taxon>
        <taxon>Sphingobacteriaceae</taxon>
        <taxon>Pedobacter</taxon>
    </lineage>
</organism>
<keyword evidence="1" id="KW-0472">Membrane</keyword>
<dbReference type="Proteomes" id="UP000537718">
    <property type="component" value="Unassembled WGS sequence"/>
</dbReference>
<reference evidence="3 4" key="1">
    <citation type="submission" date="2020-08" db="EMBL/GenBank/DDBJ databases">
        <title>Genomic Encyclopedia of Type Strains, Phase IV (KMG-V): Genome sequencing to study the core and pangenomes of soil and plant-associated prokaryotes.</title>
        <authorList>
            <person name="Whitman W."/>
        </authorList>
    </citation>
    <scope>NUCLEOTIDE SEQUENCE [LARGE SCALE GENOMIC DNA]</scope>
    <source>
        <strain evidence="3 4">MP7CTX6</strain>
    </source>
</reference>
<comment type="caution">
    <text evidence="3">The sequence shown here is derived from an EMBL/GenBank/DDBJ whole genome shotgun (WGS) entry which is preliminary data.</text>
</comment>
<feature type="transmembrane region" description="Helical" evidence="1">
    <location>
        <begin position="72"/>
        <end position="94"/>
    </location>
</feature>
<keyword evidence="3" id="KW-0808">Transferase</keyword>